<protein>
    <submittedName>
        <fullName evidence="1">Uncharacterized protein</fullName>
    </submittedName>
</protein>
<geneLocation type="plasmid" evidence="1 2">
    <name>pACHL01</name>
</geneLocation>
<keyword evidence="1" id="KW-0614">Plasmid</keyword>
<dbReference type="EMBL" id="CP001342">
    <property type="protein sequence ID" value="ACL42321.1"/>
    <property type="molecule type" value="Genomic_DNA"/>
</dbReference>
<name>B8HIS4_PSECP</name>
<dbReference type="RefSeq" id="WP_012623338.1">
    <property type="nucleotide sequence ID" value="NC_011879.1"/>
</dbReference>
<accession>B8HIS4</accession>
<gene>
    <name evidence="1" type="ordered locus">Achl_4370</name>
</gene>
<dbReference type="KEGG" id="ach:Achl_4370"/>
<reference evidence="1" key="1">
    <citation type="submission" date="2009-01" db="EMBL/GenBank/DDBJ databases">
        <title>Complete sequence of plasmid1 of Arthrobacter chlorophenolicus A6.</title>
        <authorList>
            <consortium name="US DOE Joint Genome Institute"/>
            <person name="Lucas S."/>
            <person name="Copeland A."/>
            <person name="Lapidus A."/>
            <person name="Glavina del Rio T."/>
            <person name="Tice H."/>
            <person name="Bruce D."/>
            <person name="Goodwin L."/>
            <person name="Pitluck S."/>
            <person name="Goltsman E."/>
            <person name="Clum A."/>
            <person name="Larimer F."/>
            <person name="Land M."/>
            <person name="Hauser L."/>
            <person name="Kyrpides N."/>
            <person name="Mikhailova N."/>
            <person name="Jansson J."/>
            <person name="Richardson P."/>
        </authorList>
    </citation>
    <scope>NUCLEOTIDE SEQUENCE [LARGE SCALE GENOMIC DNA]</scope>
    <source>
        <strain evidence="1">A6</strain>
        <plasmid evidence="1">pACHL01</plasmid>
    </source>
</reference>
<proteinExistence type="predicted"/>
<sequence length="216" mass="23732">MTGSTPAVLNTTLPCAACLRPLERVDGDPDVPYDANIFTTHGHYGSTTFDPVFGGERLELHICTPCMMTMRENAAIHRILQATEATAEQTFIWGSTEDPKDDNPWNKQRLRNEFVMEDFFEKTTGMTQARAKLIFDACQAASRDGKVFDPATISAQGEADEARIIAAAQATVDFYDDLRGHPSEWTEIEYAEAEAALKAADAHDAANGISRVRSDA</sequence>
<dbReference type="AlphaFoldDB" id="B8HIS4"/>
<keyword evidence="2" id="KW-1185">Reference proteome</keyword>
<dbReference type="Proteomes" id="UP000002505">
    <property type="component" value="Plasmid pACHL01"/>
</dbReference>
<organism evidence="1 2">
    <name type="scientific">Pseudarthrobacter chlorophenolicus (strain ATCC 700700 / DSM 12829 / CIP 107037 / JCM 12360 / KCTC 9906 / NCIMB 13794 / A6)</name>
    <name type="common">Arthrobacter chlorophenolicus</name>
    <dbReference type="NCBI Taxonomy" id="452863"/>
    <lineage>
        <taxon>Bacteria</taxon>
        <taxon>Bacillati</taxon>
        <taxon>Actinomycetota</taxon>
        <taxon>Actinomycetes</taxon>
        <taxon>Micrococcales</taxon>
        <taxon>Micrococcaceae</taxon>
        <taxon>Pseudarthrobacter</taxon>
    </lineage>
</organism>
<dbReference type="HOGENOM" id="CLU_1275533_0_0_11"/>
<evidence type="ECO:0000313" key="1">
    <source>
        <dbReference type="EMBL" id="ACL42321.1"/>
    </source>
</evidence>
<evidence type="ECO:0000313" key="2">
    <source>
        <dbReference type="Proteomes" id="UP000002505"/>
    </source>
</evidence>